<name>A0A5K0VN86_9MAGN</name>
<gene>
    <name evidence="2" type="ORF">NYM_LOCUS2238</name>
</gene>
<dbReference type="PANTHER" id="PTHR23024">
    <property type="entry name" value="ARYLACETAMIDE DEACETYLASE"/>
    <property type="match status" value="1"/>
</dbReference>
<dbReference type="InterPro" id="IPR029058">
    <property type="entry name" value="AB_hydrolase_fold"/>
</dbReference>
<dbReference type="Gene3D" id="3.40.50.1820">
    <property type="entry name" value="alpha/beta hydrolase"/>
    <property type="match status" value="1"/>
</dbReference>
<dbReference type="InterPro" id="IPR013094">
    <property type="entry name" value="AB_hydrolase_3"/>
</dbReference>
<dbReference type="OrthoDB" id="408631at2759"/>
<sequence>MADEKGGESKQVVEELPGLITLYSDGSVVRYEPSDPHSPIYSIPPSTAATPADFSSYDITLYPATNVWARIFFPPGVTSGEPAAPFPIVLHFHGGGFCLGSPSWRMYHTTVGQFCISSGAIWVSVAYRLAPESRLPAGFLDCQEAFDWLRQLPNSPQPDDSPAALLRRLGDFGRVFLAGDSAGGNFAYHVVLQSIREGTTHSQAFRVRGLLLLHPGFIREERSESERNGSERALVDIDSVEVGARMALPAGETQDYFLLNPAVPNSREAALPPSLVFIGGEDIFRDRQAEFCGKMADEGQAVEVVRQEGMGHCFFLNEKFRSSAEAVDLLERVVAFIRCTET</sequence>
<dbReference type="GO" id="GO:0016787">
    <property type="term" value="F:hydrolase activity"/>
    <property type="evidence" value="ECO:0007669"/>
    <property type="project" value="InterPro"/>
</dbReference>
<dbReference type="InterPro" id="IPR050466">
    <property type="entry name" value="Carboxylest/Gibb_receptor"/>
</dbReference>
<accession>A0A5K0VN86</accession>
<dbReference type="EMBL" id="LR721774">
    <property type="protein sequence ID" value="VVV42481.1"/>
    <property type="molecule type" value="Genomic_DNA"/>
</dbReference>
<dbReference type="SUPFAM" id="SSF53474">
    <property type="entry name" value="alpha/beta-Hydrolases"/>
    <property type="match status" value="1"/>
</dbReference>
<organism evidence="2">
    <name type="scientific">Nymphaea colorata</name>
    <name type="common">pocket water lily</name>
    <dbReference type="NCBI Taxonomy" id="210225"/>
    <lineage>
        <taxon>Eukaryota</taxon>
        <taxon>Viridiplantae</taxon>
        <taxon>Streptophyta</taxon>
        <taxon>Embryophyta</taxon>
        <taxon>Tracheophyta</taxon>
        <taxon>Spermatophyta</taxon>
        <taxon>Magnoliopsida</taxon>
        <taxon>Nymphaeales</taxon>
        <taxon>Nymphaeaceae</taxon>
        <taxon>Nymphaea</taxon>
    </lineage>
</organism>
<protein>
    <recommendedName>
        <fullName evidence="1">Alpha/beta hydrolase fold-3 domain-containing protein</fullName>
    </recommendedName>
</protein>
<evidence type="ECO:0000259" key="1">
    <source>
        <dbReference type="Pfam" id="PF07859"/>
    </source>
</evidence>
<evidence type="ECO:0000313" key="2">
    <source>
        <dbReference type="EMBL" id="VVV42481.1"/>
    </source>
</evidence>
<dbReference type="OMA" id="VEFCQAM"/>
<dbReference type="PANTHER" id="PTHR23024:SF589">
    <property type="entry name" value="CARBOXYLESTERASE 17-RELATED"/>
    <property type="match status" value="1"/>
</dbReference>
<dbReference type="AlphaFoldDB" id="A0A5K0VN86"/>
<dbReference type="Pfam" id="PF07859">
    <property type="entry name" value="Abhydrolase_3"/>
    <property type="match status" value="1"/>
</dbReference>
<feature type="domain" description="Alpha/beta hydrolase fold-3" evidence="1">
    <location>
        <begin position="89"/>
        <end position="315"/>
    </location>
</feature>
<dbReference type="Gramene" id="NC1G0134210.1">
    <property type="protein sequence ID" value="NC1G0134210.1:cds"/>
    <property type="gene ID" value="NC1G0134210"/>
</dbReference>
<reference evidence="2" key="1">
    <citation type="submission" date="2019-09" db="EMBL/GenBank/DDBJ databases">
        <authorList>
            <person name="Zhang L."/>
        </authorList>
    </citation>
    <scope>NUCLEOTIDE SEQUENCE</scope>
</reference>
<proteinExistence type="predicted"/>